<protein>
    <submittedName>
        <fullName evidence="1">Uncharacterized protein</fullName>
    </submittedName>
</protein>
<dbReference type="AlphaFoldDB" id="A0A0S2DC68"/>
<proteinExistence type="predicted"/>
<organism evidence="1 2">
    <name type="scientific">Lysobacter enzymogenes</name>
    <dbReference type="NCBI Taxonomy" id="69"/>
    <lineage>
        <taxon>Bacteria</taxon>
        <taxon>Pseudomonadati</taxon>
        <taxon>Pseudomonadota</taxon>
        <taxon>Gammaproteobacteria</taxon>
        <taxon>Lysobacterales</taxon>
        <taxon>Lysobacteraceae</taxon>
        <taxon>Lysobacter</taxon>
    </lineage>
</organism>
<sequence length="44" mass="4951">MPFDFMEQILLHDGPGCQTCFRFRAKTLFGTPQGAAMCHRCLSS</sequence>
<gene>
    <name evidence="1" type="ORF">GLE_0623</name>
</gene>
<dbReference type="KEGG" id="lez:GLE_0623"/>
<accession>A0A0S2DC68</accession>
<dbReference type="EMBL" id="CP013140">
    <property type="protein sequence ID" value="ALN55981.1"/>
    <property type="molecule type" value="Genomic_DNA"/>
</dbReference>
<dbReference type="STRING" id="69.GLE_0623"/>
<evidence type="ECO:0000313" key="1">
    <source>
        <dbReference type="EMBL" id="ALN55981.1"/>
    </source>
</evidence>
<dbReference type="Proteomes" id="UP000061569">
    <property type="component" value="Chromosome"/>
</dbReference>
<reference evidence="1 2" key="1">
    <citation type="submission" date="2015-11" db="EMBL/GenBank/DDBJ databases">
        <title>Genome sequences of Lysobacter enzymogenes strain C3 and Lysobacter antibioticus ATCC 29479.</title>
        <authorList>
            <person name="Kobayashi D.Y."/>
        </authorList>
    </citation>
    <scope>NUCLEOTIDE SEQUENCE [LARGE SCALE GENOMIC DNA]</scope>
    <source>
        <strain evidence="1 2">C3</strain>
    </source>
</reference>
<name>A0A0S2DC68_LYSEN</name>
<evidence type="ECO:0000313" key="2">
    <source>
        <dbReference type="Proteomes" id="UP000061569"/>
    </source>
</evidence>